<dbReference type="FunFam" id="3.80.10.10:FF:000234">
    <property type="entry name" value="Probable inactive receptor kinase RLK902"/>
    <property type="match status" value="1"/>
</dbReference>
<name>G7IFB9_MEDTR</name>
<proteinExistence type="inferred from homology"/>
<organism evidence="23 26">
    <name type="scientific">Medicago truncatula</name>
    <name type="common">Barrel medic</name>
    <name type="synonym">Medicago tribuloides</name>
    <dbReference type="NCBI Taxonomy" id="3880"/>
    <lineage>
        <taxon>Eukaryota</taxon>
        <taxon>Viridiplantae</taxon>
        <taxon>Streptophyta</taxon>
        <taxon>Embryophyta</taxon>
        <taxon>Tracheophyta</taxon>
        <taxon>Spermatophyta</taxon>
        <taxon>Magnoliopsida</taxon>
        <taxon>eudicotyledons</taxon>
        <taxon>Gunneridae</taxon>
        <taxon>Pentapetalae</taxon>
        <taxon>rosids</taxon>
        <taxon>fabids</taxon>
        <taxon>Fabales</taxon>
        <taxon>Fabaceae</taxon>
        <taxon>Papilionoideae</taxon>
        <taxon>50 kb inversion clade</taxon>
        <taxon>NPAAA clade</taxon>
        <taxon>Hologalegina</taxon>
        <taxon>IRL clade</taxon>
        <taxon>Trifolieae</taxon>
        <taxon>Medicago</taxon>
    </lineage>
</organism>
<dbReference type="GO" id="GO:0006952">
    <property type="term" value="P:defense response"/>
    <property type="evidence" value="ECO:0007669"/>
    <property type="project" value="UniProtKB-ARBA"/>
</dbReference>
<dbReference type="OMA" id="KDGFMGN"/>
<reference evidence="23 26" key="1">
    <citation type="journal article" date="2011" name="Nature">
        <title>The Medicago genome provides insight into the evolution of rhizobial symbioses.</title>
        <authorList>
            <person name="Young N.D."/>
            <person name="Debelle F."/>
            <person name="Oldroyd G.E."/>
            <person name="Geurts R."/>
            <person name="Cannon S.B."/>
            <person name="Udvardi M.K."/>
            <person name="Benedito V.A."/>
            <person name="Mayer K.F."/>
            <person name="Gouzy J."/>
            <person name="Schoof H."/>
            <person name="Van de Peer Y."/>
            <person name="Proost S."/>
            <person name="Cook D.R."/>
            <person name="Meyers B.C."/>
            <person name="Spannagl M."/>
            <person name="Cheung F."/>
            <person name="De Mita S."/>
            <person name="Krishnakumar V."/>
            <person name="Gundlach H."/>
            <person name="Zhou S."/>
            <person name="Mudge J."/>
            <person name="Bharti A.K."/>
            <person name="Murray J.D."/>
            <person name="Naoumkina M.A."/>
            <person name="Rosen B."/>
            <person name="Silverstein K.A."/>
            <person name="Tang H."/>
            <person name="Rombauts S."/>
            <person name="Zhao P.X."/>
            <person name="Zhou P."/>
            <person name="Barbe V."/>
            <person name="Bardou P."/>
            <person name="Bechner M."/>
            <person name="Bellec A."/>
            <person name="Berger A."/>
            <person name="Berges H."/>
            <person name="Bidwell S."/>
            <person name="Bisseling T."/>
            <person name="Choisne N."/>
            <person name="Couloux A."/>
            <person name="Denny R."/>
            <person name="Deshpande S."/>
            <person name="Dai X."/>
            <person name="Doyle J.J."/>
            <person name="Dudez A.M."/>
            <person name="Farmer A.D."/>
            <person name="Fouteau S."/>
            <person name="Franken C."/>
            <person name="Gibelin C."/>
            <person name="Gish J."/>
            <person name="Goldstein S."/>
            <person name="Gonzalez A.J."/>
            <person name="Green P.J."/>
            <person name="Hallab A."/>
            <person name="Hartog M."/>
            <person name="Hua A."/>
            <person name="Humphray S.J."/>
            <person name="Jeong D.H."/>
            <person name="Jing Y."/>
            <person name="Jocker A."/>
            <person name="Kenton S.M."/>
            <person name="Kim D.J."/>
            <person name="Klee K."/>
            <person name="Lai H."/>
            <person name="Lang C."/>
            <person name="Lin S."/>
            <person name="Macmil S.L."/>
            <person name="Magdelenat G."/>
            <person name="Matthews L."/>
            <person name="McCorrison J."/>
            <person name="Monaghan E.L."/>
            <person name="Mun J.H."/>
            <person name="Najar F.Z."/>
            <person name="Nicholson C."/>
            <person name="Noirot C."/>
            <person name="O'Bleness M."/>
            <person name="Paule C.R."/>
            <person name="Poulain J."/>
            <person name="Prion F."/>
            <person name="Qin B."/>
            <person name="Qu C."/>
            <person name="Retzel E.F."/>
            <person name="Riddle C."/>
            <person name="Sallet E."/>
            <person name="Samain S."/>
            <person name="Samson N."/>
            <person name="Sanders I."/>
            <person name="Saurat O."/>
            <person name="Scarpelli C."/>
            <person name="Schiex T."/>
            <person name="Segurens B."/>
            <person name="Severin A.J."/>
            <person name="Sherrier D.J."/>
            <person name="Shi R."/>
            <person name="Sims S."/>
            <person name="Singer S.R."/>
            <person name="Sinharoy S."/>
            <person name="Sterck L."/>
            <person name="Viollet A."/>
            <person name="Wang B.B."/>
            <person name="Wang K."/>
            <person name="Wang M."/>
            <person name="Wang X."/>
            <person name="Warfsmann J."/>
            <person name="Weissenbach J."/>
            <person name="White D.D."/>
            <person name="White J.D."/>
            <person name="Wiley G.B."/>
            <person name="Wincker P."/>
            <person name="Xing Y."/>
            <person name="Yang L."/>
            <person name="Yao Z."/>
            <person name="Ying F."/>
            <person name="Zhai J."/>
            <person name="Zhou L."/>
            <person name="Zuber A."/>
            <person name="Denarie J."/>
            <person name="Dixon R.A."/>
            <person name="May G.D."/>
            <person name="Schwartz D.C."/>
            <person name="Rogers J."/>
            <person name="Quetier F."/>
            <person name="Town C.D."/>
            <person name="Roe B.A."/>
        </authorList>
    </citation>
    <scope>NUCLEOTIDE SEQUENCE [LARGE SCALE GENOMIC DNA]</scope>
    <source>
        <strain evidence="23">A17</strain>
        <strain evidence="25 26">cv. Jemalong A17</strain>
    </source>
</reference>
<comment type="similarity">
    <text evidence="2">Belongs to the protein kinase superfamily. Ser/Thr protein kinase family.</text>
</comment>
<dbReference type="SMART" id="SM00365">
    <property type="entry name" value="LRR_SD22"/>
    <property type="match status" value="4"/>
</dbReference>
<dbReference type="GO" id="GO:0051707">
    <property type="term" value="P:response to other organism"/>
    <property type="evidence" value="ECO:0007669"/>
    <property type="project" value="UniProtKB-ARBA"/>
</dbReference>
<dbReference type="CDD" id="cd14066">
    <property type="entry name" value="STKc_IRAK"/>
    <property type="match status" value="1"/>
</dbReference>
<evidence type="ECO:0000256" key="8">
    <source>
        <dbReference type="ARBA" id="ARBA00022692"/>
    </source>
</evidence>
<evidence type="ECO:0000256" key="3">
    <source>
        <dbReference type="ARBA" id="ARBA00012513"/>
    </source>
</evidence>
<dbReference type="Gene3D" id="3.30.200.20">
    <property type="entry name" value="Phosphorylase Kinase, domain 1"/>
    <property type="match status" value="1"/>
</dbReference>
<dbReference type="FunFam" id="3.80.10.10:FF:000453">
    <property type="entry name" value="Leucine-rich receptor-like protein kinase family protein"/>
    <property type="match status" value="1"/>
</dbReference>
<keyword evidence="8 21" id="KW-0812">Transmembrane</keyword>
<evidence type="ECO:0000256" key="10">
    <source>
        <dbReference type="ARBA" id="ARBA00022737"/>
    </source>
</evidence>
<keyword evidence="6" id="KW-0433">Leucine-rich repeat</keyword>
<dbReference type="Gene3D" id="1.10.510.10">
    <property type="entry name" value="Transferase(Phosphotransferase) domain 1"/>
    <property type="match status" value="1"/>
</dbReference>
<evidence type="ECO:0000256" key="13">
    <source>
        <dbReference type="ARBA" id="ARBA00022840"/>
    </source>
</evidence>
<keyword evidence="11 20" id="KW-0547">Nucleotide-binding</keyword>
<keyword evidence="26" id="KW-1185">Reference proteome</keyword>
<dbReference type="FunFam" id="3.80.10.10:FF:000215">
    <property type="entry name" value="Receptor-like protein kinase HSL1"/>
    <property type="match status" value="1"/>
</dbReference>
<evidence type="ECO:0000256" key="9">
    <source>
        <dbReference type="ARBA" id="ARBA00022729"/>
    </source>
</evidence>
<evidence type="ECO:0000256" key="21">
    <source>
        <dbReference type="SAM" id="Phobius"/>
    </source>
</evidence>
<evidence type="ECO:0000313" key="25">
    <source>
        <dbReference type="EnsemblPlants" id="AES63597"/>
    </source>
</evidence>
<dbReference type="Pfam" id="PF00560">
    <property type="entry name" value="LRR_1"/>
    <property type="match status" value="3"/>
</dbReference>
<dbReference type="InterPro" id="IPR032675">
    <property type="entry name" value="LRR_dom_sf"/>
</dbReference>
<accession>G7IFB9</accession>
<evidence type="ECO:0000256" key="6">
    <source>
        <dbReference type="ARBA" id="ARBA00022614"/>
    </source>
</evidence>
<comment type="catalytic activity">
    <reaction evidence="18">
        <text>L-threonyl-[protein] + ATP = O-phospho-L-threonyl-[protein] + ADP + H(+)</text>
        <dbReference type="Rhea" id="RHEA:46608"/>
        <dbReference type="Rhea" id="RHEA-COMP:11060"/>
        <dbReference type="Rhea" id="RHEA-COMP:11605"/>
        <dbReference type="ChEBI" id="CHEBI:15378"/>
        <dbReference type="ChEBI" id="CHEBI:30013"/>
        <dbReference type="ChEBI" id="CHEBI:30616"/>
        <dbReference type="ChEBI" id="CHEBI:61977"/>
        <dbReference type="ChEBI" id="CHEBI:456216"/>
        <dbReference type="EC" id="2.7.11.1"/>
    </reaction>
</comment>
<keyword evidence="5" id="KW-0723">Serine/threonine-protein kinase</keyword>
<dbReference type="FunFam" id="3.30.200.20:FF:000540">
    <property type="entry name" value="Receptor-like protein kinase HAIKU2"/>
    <property type="match status" value="1"/>
</dbReference>
<evidence type="ECO:0000256" key="11">
    <source>
        <dbReference type="ARBA" id="ARBA00022741"/>
    </source>
</evidence>
<keyword evidence="13 20" id="KW-0067">ATP-binding</keyword>
<dbReference type="InterPro" id="IPR003591">
    <property type="entry name" value="Leu-rich_rpt_typical-subtyp"/>
</dbReference>
<keyword evidence="7 24" id="KW-0808">Transferase</keyword>
<evidence type="ECO:0000256" key="20">
    <source>
        <dbReference type="PROSITE-ProRule" id="PRU10141"/>
    </source>
</evidence>
<evidence type="ECO:0000256" key="19">
    <source>
        <dbReference type="ARBA" id="ARBA00048679"/>
    </source>
</evidence>
<dbReference type="PROSITE" id="PS00107">
    <property type="entry name" value="PROTEIN_KINASE_ATP"/>
    <property type="match status" value="1"/>
</dbReference>
<dbReference type="HOGENOM" id="CLU_000288_22_1_1"/>
<evidence type="ECO:0000256" key="5">
    <source>
        <dbReference type="ARBA" id="ARBA00022527"/>
    </source>
</evidence>
<evidence type="ECO:0000256" key="16">
    <source>
        <dbReference type="ARBA" id="ARBA00023170"/>
    </source>
</evidence>
<dbReference type="Proteomes" id="UP000265566">
    <property type="component" value="Chromosome 2"/>
</dbReference>
<dbReference type="PROSITE" id="PS50011">
    <property type="entry name" value="PROTEIN_KINASE_DOM"/>
    <property type="match status" value="1"/>
</dbReference>
<keyword evidence="16 23" id="KW-0675">Receptor</keyword>
<dbReference type="InterPro" id="IPR017441">
    <property type="entry name" value="Protein_kinase_ATP_BS"/>
</dbReference>
<dbReference type="eggNOG" id="ENOG502QVPY">
    <property type="taxonomic scope" value="Eukaryota"/>
</dbReference>
<evidence type="ECO:0000313" key="24">
    <source>
        <dbReference type="EMBL" id="RHN71748.1"/>
    </source>
</evidence>
<dbReference type="InterPro" id="IPR001611">
    <property type="entry name" value="Leu-rich_rpt"/>
</dbReference>
<dbReference type="OrthoDB" id="2015831at2759"/>
<dbReference type="PROSITE" id="PS00108">
    <property type="entry name" value="PROTEIN_KINASE_ST"/>
    <property type="match status" value="1"/>
</dbReference>
<dbReference type="GO" id="GO:0004674">
    <property type="term" value="F:protein serine/threonine kinase activity"/>
    <property type="evidence" value="ECO:0007669"/>
    <property type="project" value="UniProtKB-KW"/>
</dbReference>
<dbReference type="KEGG" id="mtr:11418845"/>
<dbReference type="SUPFAM" id="SSF52058">
    <property type="entry name" value="L domain-like"/>
    <property type="match status" value="3"/>
</dbReference>
<dbReference type="Pfam" id="PF08263">
    <property type="entry name" value="LRRNT_2"/>
    <property type="match status" value="1"/>
</dbReference>
<dbReference type="PANTHER" id="PTHR48056:SF41">
    <property type="entry name" value="RECEPTOR-LIKE PROTEIN KINASE HAIKU2"/>
    <property type="match status" value="1"/>
</dbReference>
<evidence type="ECO:0000256" key="18">
    <source>
        <dbReference type="ARBA" id="ARBA00047899"/>
    </source>
</evidence>
<dbReference type="Pfam" id="PF13855">
    <property type="entry name" value="LRR_8"/>
    <property type="match status" value="1"/>
</dbReference>
<dbReference type="InterPro" id="IPR000719">
    <property type="entry name" value="Prot_kinase_dom"/>
</dbReference>
<keyword evidence="12 23" id="KW-0418">Kinase</keyword>
<dbReference type="InterPro" id="IPR055414">
    <property type="entry name" value="LRR_R13L4/SHOC2-like"/>
</dbReference>
<dbReference type="InterPro" id="IPR050647">
    <property type="entry name" value="Plant_LRR-RLKs"/>
</dbReference>
<dbReference type="GO" id="GO:0005886">
    <property type="term" value="C:plasma membrane"/>
    <property type="evidence" value="ECO:0000318"/>
    <property type="project" value="GO_Central"/>
</dbReference>
<evidence type="ECO:0000256" key="1">
    <source>
        <dbReference type="ARBA" id="ARBA00004251"/>
    </source>
</evidence>
<dbReference type="SMART" id="SM00369">
    <property type="entry name" value="LRR_TYP"/>
    <property type="match status" value="6"/>
</dbReference>
<dbReference type="InterPro" id="IPR008271">
    <property type="entry name" value="Ser/Thr_kinase_AS"/>
</dbReference>
<evidence type="ECO:0000256" key="4">
    <source>
        <dbReference type="ARBA" id="ARBA00022475"/>
    </source>
</evidence>
<dbReference type="FunFam" id="1.10.510.10:FF:000276">
    <property type="entry name" value="LRR receptor-like serine/threonine-protein kinase RCH1"/>
    <property type="match status" value="1"/>
</dbReference>
<dbReference type="EMBL" id="PSQE01000002">
    <property type="protein sequence ID" value="RHN71748.1"/>
    <property type="molecule type" value="Genomic_DNA"/>
</dbReference>
<evidence type="ECO:0000259" key="22">
    <source>
        <dbReference type="PROSITE" id="PS50011"/>
    </source>
</evidence>
<evidence type="ECO:0000256" key="14">
    <source>
        <dbReference type="ARBA" id="ARBA00022989"/>
    </source>
</evidence>
<evidence type="ECO:0000256" key="12">
    <source>
        <dbReference type="ARBA" id="ARBA00022777"/>
    </source>
</evidence>
<protein>
    <recommendedName>
        <fullName evidence="3">non-specific serine/threonine protein kinase</fullName>
        <ecNumber evidence="3">2.7.11.1</ecNumber>
    </recommendedName>
</protein>
<feature type="transmembrane region" description="Helical" evidence="21">
    <location>
        <begin position="622"/>
        <end position="643"/>
    </location>
</feature>
<dbReference type="InterPro" id="IPR013210">
    <property type="entry name" value="LRR_N_plant-typ"/>
</dbReference>
<evidence type="ECO:0000256" key="17">
    <source>
        <dbReference type="ARBA" id="ARBA00023180"/>
    </source>
</evidence>
<evidence type="ECO:0000256" key="2">
    <source>
        <dbReference type="ARBA" id="ARBA00008684"/>
    </source>
</evidence>
<keyword evidence="14 21" id="KW-1133">Transmembrane helix</keyword>
<reference evidence="24" key="4">
    <citation type="journal article" date="2018" name="Nat. Plants">
        <title>Whole-genome landscape of Medicago truncatula symbiotic genes.</title>
        <authorList>
            <person name="Pecrix Y."/>
            <person name="Gamas P."/>
            <person name="Carrere S."/>
        </authorList>
    </citation>
    <scope>NUCLEOTIDE SEQUENCE</scope>
    <source>
        <tissue evidence="24">Leaves</tissue>
    </source>
</reference>
<comment type="catalytic activity">
    <reaction evidence="19">
        <text>L-seryl-[protein] + ATP = O-phospho-L-seryl-[protein] + ADP + H(+)</text>
        <dbReference type="Rhea" id="RHEA:17989"/>
        <dbReference type="Rhea" id="RHEA-COMP:9863"/>
        <dbReference type="Rhea" id="RHEA-COMP:11604"/>
        <dbReference type="ChEBI" id="CHEBI:15378"/>
        <dbReference type="ChEBI" id="CHEBI:29999"/>
        <dbReference type="ChEBI" id="CHEBI:30616"/>
        <dbReference type="ChEBI" id="CHEBI:83421"/>
        <dbReference type="ChEBI" id="CHEBI:456216"/>
        <dbReference type="EC" id="2.7.11.1"/>
    </reaction>
</comment>
<comment type="subcellular location">
    <subcellularLocation>
        <location evidence="1">Cell membrane</location>
        <topology evidence="1">Single-pass type I membrane protein</topology>
    </subcellularLocation>
</comment>
<feature type="binding site" evidence="20">
    <location>
        <position position="708"/>
    </location>
    <ligand>
        <name>ATP</name>
        <dbReference type="ChEBI" id="CHEBI:30616"/>
    </ligand>
</feature>
<dbReference type="Proteomes" id="UP000002051">
    <property type="component" value="Chromosome 2"/>
</dbReference>
<dbReference type="Gramene" id="rna7381">
    <property type="protein sequence ID" value="RHN71748.1"/>
    <property type="gene ID" value="gene7381"/>
</dbReference>
<reference evidence="25" key="3">
    <citation type="submission" date="2015-04" db="UniProtKB">
        <authorList>
            <consortium name="EnsemblPlants"/>
        </authorList>
    </citation>
    <scope>IDENTIFICATION</scope>
    <source>
        <strain evidence="25">cv. Jemalong A17</strain>
    </source>
</reference>
<evidence type="ECO:0000256" key="7">
    <source>
        <dbReference type="ARBA" id="ARBA00022679"/>
    </source>
</evidence>
<dbReference type="PANTHER" id="PTHR48056">
    <property type="entry name" value="LRR RECEPTOR-LIKE SERINE/THREONINE-PROTEIN KINASE-RELATED"/>
    <property type="match status" value="1"/>
</dbReference>
<keyword evidence="17" id="KW-0325">Glycoprotein</keyword>
<dbReference type="SUPFAM" id="SSF56112">
    <property type="entry name" value="Protein kinase-like (PK-like)"/>
    <property type="match status" value="1"/>
</dbReference>
<evidence type="ECO:0000313" key="23">
    <source>
        <dbReference type="EMBL" id="AES63597.1"/>
    </source>
</evidence>
<dbReference type="EnsemblPlants" id="AES63597">
    <property type="protein sequence ID" value="AES63597"/>
    <property type="gene ID" value="MTR_2g010470"/>
</dbReference>
<dbReference type="GO" id="GO:0001653">
    <property type="term" value="F:peptide receptor activity"/>
    <property type="evidence" value="ECO:0007669"/>
    <property type="project" value="UniProtKB-ARBA"/>
</dbReference>
<dbReference type="Pfam" id="PF00069">
    <property type="entry name" value="Pkinase"/>
    <property type="match status" value="1"/>
</dbReference>
<sequence length="979" mass="108542">MPTTQPPSTAVMFTGALFRHWSQPIFLTTLFFLCFITHSHSNELQYLMNFKSSIQTSLPNIFTSWNTSTSPCNFTGVLCNSEGFVTQINLANKNLVGTLPFDSICKMKYLEKISLESNFLHGSINEKLKNCTNLKYLDLGGNSFNGTVPEFSSLSKLEYLNLNLSGVSGKFPWKSLENLTSLTFLSLGDNIFEKSSFPLEILKLEKLYWLYLTNCSIFGEIPVGIGNLTQLQHLELSDNNLSGEIPHDIGKLKNLRQLEIYDNYLSGKFPFRFGNLTNLVQFDASNNHLEGDLSELKSLENLQSLQLFQNKFSGEIPQEFGDFKNLTELSLYDNKLTGFLPQKLGSWVGMLFIDVSDNSLSGPIPPDMCKNNQITDIALLNNSFTGSIPESYANCTALVRFRLTKNSLSGIVPRGIWGLPNLELFDLGRNKFEGSISSDIGKAKSLAQLFLSDNQFSGELPMEISEASSLVSIQLSSNRISGHIPETIGKLKKLTSLTLNNNNVSGILPDSIGSCVSLNEVNLAENSISGVIPTSIGSLPTLNSLNLSSNKFSGEIPSSLSSLKLSLLDLSNNQFFGSIPDSLAISAFKDGFMGNPGLCSQILKNFQPCSLESGSSRRVRNLVFFFIAGLMVMLVSLAFFIIMRLKQNNKFEKQVLKTNSWNFKQYHVLNINENEIIDGIKAENVIGKGGSGNVYKVELKSGEVFAVKHIWTSNPRNDHYRSSSAMLKRSSNSPEFDAEVAALSSIRHVNVVKLYCSITSEDSSLLVYEFLPNGSLWERLHTCNKTQMVWEVRYDIALGAARGLEYLHHGCDRPVMHRDVKSSNILLDEEWKPRIADFGLAKIVQGGGNWTHVIAGTLGYMAPEYAYTCKVTEKSDVYSFGVVLMELVTGKRPVEPEFGENKDIVSWVCSNIRSKESALELVDSTIAKHFKEDAIKVLRIATLCTAKAPSSRPSMRTLVQMLEEAEPCAPSKVIVTIDG</sequence>
<dbReference type="Pfam" id="PF23598">
    <property type="entry name" value="LRR_14"/>
    <property type="match status" value="1"/>
</dbReference>
<dbReference type="GO" id="GO:0005524">
    <property type="term" value="F:ATP binding"/>
    <property type="evidence" value="ECO:0007669"/>
    <property type="project" value="UniProtKB-UniRule"/>
</dbReference>
<keyword evidence="10" id="KW-0677">Repeat</keyword>
<keyword evidence="4" id="KW-1003">Cell membrane</keyword>
<dbReference type="EMBL" id="CM001218">
    <property type="protein sequence ID" value="AES63597.1"/>
    <property type="molecule type" value="Genomic_DNA"/>
</dbReference>
<dbReference type="EC" id="2.7.11.1" evidence="3"/>
<keyword evidence="15 21" id="KW-0472">Membrane</keyword>
<dbReference type="Gene3D" id="3.80.10.10">
    <property type="entry name" value="Ribonuclease Inhibitor"/>
    <property type="match status" value="3"/>
</dbReference>
<evidence type="ECO:0000256" key="15">
    <source>
        <dbReference type="ARBA" id="ARBA00023136"/>
    </source>
</evidence>
<evidence type="ECO:0000313" key="26">
    <source>
        <dbReference type="Proteomes" id="UP000002051"/>
    </source>
</evidence>
<dbReference type="GO" id="GO:0009791">
    <property type="term" value="P:post-embryonic development"/>
    <property type="evidence" value="ECO:0007669"/>
    <property type="project" value="UniProtKB-ARBA"/>
</dbReference>
<gene>
    <name evidence="25" type="primary">11418845</name>
    <name evidence="23" type="ordered locus">MTR_2g010470</name>
    <name evidence="24" type="ORF">MtrunA17_Chr2g0280191</name>
</gene>
<keyword evidence="9" id="KW-0732">Signal</keyword>
<dbReference type="InterPro" id="IPR011009">
    <property type="entry name" value="Kinase-like_dom_sf"/>
</dbReference>
<feature type="domain" description="Protein kinase" evidence="22">
    <location>
        <begin position="680"/>
        <end position="969"/>
    </location>
</feature>
<reference evidence="23 26" key="2">
    <citation type="journal article" date="2014" name="BMC Genomics">
        <title>An improved genome release (version Mt4.0) for the model legume Medicago truncatula.</title>
        <authorList>
            <person name="Tang H."/>
            <person name="Krishnakumar V."/>
            <person name="Bidwell S."/>
            <person name="Rosen B."/>
            <person name="Chan A."/>
            <person name="Zhou S."/>
            <person name="Gentzbittel L."/>
            <person name="Childs K.L."/>
            <person name="Yandell M."/>
            <person name="Gundlach H."/>
            <person name="Mayer K.F."/>
            <person name="Schwartz D.C."/>
            <person name="Town C.D."/>
        </authorList>
    </citation>
    <scope>GENOME REANNOTATION</scope>
    <source>
        <strain evidence="25 26">cv. Jemalong A17</strain>
    </source>
</reference>
<dbReference type="SMART" id="SM00220">
    <property type="entry name" value="S_TKc"/>
    <property type="match status" value="1"/>
</dbReference>
<dbReference type="PaxDb" id="3880-AES63597"/>
<dbReference type="AlphaFoldDB" id="G7IFB9"/>